<dbReference type="SUPFAM" id="SSF53335">
    <property type="entry name" value="S-adenosyl-L-methionine-dependent methyltransferases"/>
    <property type="match status" value="1"/>
</dbReference>
<protein>
    <submittedName>
        <fullName evidence="2">Uncharacterized protein</fullName>
    </submittedName>
</protein>
<dbReference type="AlphaFoldDB" id="A0AA36N5Y1"/>
<sequence length="416" mass="46479">MCSGAGTAEMARTLLLKTVTSSGLVPFTPDIKTVAMWELSPSCHQLIFDNHRWCLRESGQQHPTPCLFQNILDLNVPGCYKTAHSYRGKKGAIVGSWLQQAADCLAHACECPLPQGVDLGVSGLPCTDMSRAGKRKKRFGPTAPVYMTHAKFCQKTGVKLPILECTPELDMDMVQDLHGDRFDWYQLFFQPADSGFTAVNRTRTYAIGCNREYSHCLYDPFELKDSLVSKLQGALQPTEVKDFLIASPTEIQLEAQQLAARRGVQYHANMEDLTYLLSKAELRRLQEYRKAYCQRFQQDPQNDENLICFLGDNPSYSLTWSASSGRCPTFRVNSKSGLFWLPAHSRFLTSKEKLTMMGWPVHPRVAEALDVHTIPSLDVLRAAQLAGNAMHMHSVALAQMIGLMCFGPLDSSCCKV</sequence>
<reference evidence="2" key="1">
    <citation type="submission" date="2023-08" db="EMBL/GenBank/DDBJ databases">
        <authorList>
            <person name="Chen Y."/>
            <person name="Shah S."/>
            <person name="Dougan E. K."/>
            <person name="Thang M."/>
            <person name="Chan C."/>
        </authorList>
    </citation>
    <scope>NUCLEOTIDE SEQUENCE</scope>
</reference>
<evidence type="ECO:0000313" key="3">
    <source>
        <dbReference type="Proteomes" id="UP001178507"/>
    </source>
</evidence>
<proteinExistence type="predicted"/>
<organism evidence="2 3">
    <name type="scientific">Effrenium voratum</name>
    <dbReference type="NCBI Taxonomy" id="2562239"/>
    <lineage>
        <taxon>Eukaryota</taxon>
        <taxon>Sar</taxon>
        <taxon>Alveolata</taxon>
        <taxon>Dinophyceae</taxon>
        <taxon>Suessiales</taxon>
        <taxon>Symbiodiniaceae</taxon>
        <taxon>Effrenium</taxon>
    </lineage>
</organism>
<keyword evidence="3" id="KW-1185">Reference proteome</keyword>
<dbReference type="EMBL" id="CAUJNA010003355">
    <property type="protein sequence ID" value="CAJ1400010.1"/>
    <property type="molecule type" value="Genomic_DNA"/>
</dbReference>
<dbReference type="EMBL" id="CAUJNA010001446">
    <property type="protein sequence ID" value="CAJ1387021.1"/>
    <property type="molecule type" value="Genomic_DNA"/>
</dbReference>
<comment type="caution">
    <text evidence="2">The sequence shown here is derived from an EMBL/GenBank/DDBJ whole genome shotgun (WGS) entry which is preliminary data.</text>
</comment>
<gene>
    <name evidence="1" type="ORF">EVOR1521_LOCUS13176</name>
    <name evidence="2" type="ORF">EVOR1521_LOCUS23443</name>
</gene>
<dbReference type="InterPro" id="IPR029063">
    <property type="entry name" value="SAM-dependent_MTases_sf"/>
</dbReference>
<dbReference type="Proteomes" id="UP001178507">
    <property type="component" value="Unassembled WGS sequence"/>
</dbReference>
<name>A0AA36N5Y1_9DINO</name>
<evidence type="ECO:0000313" key="1">
    <source>
        <dbReference type="EMBL" id="CAJ1387021.1"/>
    </source>
</evidence>
<dbReference type="Gene3D" id="3.40.50.150">
    <property type="entry name" value="Vaccinia Virus protein VP39"/>
    <property type="match status" value="1"/>
</dbReference>
<accession>A0AA36N5Y1</accession>
<evidence type="ECO:0000313" key="2">
    <source>
        <dbReference type="EMBL" id="CAJ1400010.1"/>
    </source>
</evidence>